<dbReference type="SUPFAM" id="SSF46626">
    <property type="entry name" value="Cytochrome c"/>
    <property type="match status" value="1"/>
</dbReference>
<dbReference type="RefSeq" id="WP_203385660.1">
    <property type="nucleotide sequence ID" value="NZ_CP064781.1"/>
</dbReference>
<evidence type="ECO:0000256" key="4">
    <source>
        <dbReference type="SAM" id="MobiDB-lite"/>
    </source>
</evidence>
<dbReference type="GO" id="GO:0009055">
    <property type="term" value="F:electron transfer activity"/>
    <property type="evidence" value="ECO:0007669"/>
    <property type="project" value="InterPro"/>
</dbReference>
<evidence type="ECO:0000259" key="5">
    <source>
        <dbReference type="Pfam" id="PF13442"/>
    </source>
</evidence>
<reference evidence="6" key="1">
    <citation type="submission" date="2020-11" db="EMBL/GenBank/DDBJ databases">
        <title>Azospira restricta DSM 18626 genome sequence.</title>
        <authorList>
            <person name="Moe W.M."/>
        </authorList>
    </citation>
    <scope>NUCLEOTIDE SEQUENCE</scope>
    <source>
        <strain evidence="6">DSM 18626</strain>
    </source>
</reference>
<dbReference type="Proteomes" id="UP000663444">
    <property type="component" value="Chromosome"/>
</dbReference>
<protein>
    <submittedName>
        <fullName evidence="6">Cytochrome c</fullName>
    </submittedName>
</protein>
<accession>A0A974PV56</accession>
<evidence type="ECO:0000256" key="1">
    <source>
        <dbReference type="ARBA" id="ARBA00022617"/>
    </source>
</evidence>
<keyword evidence="1" id="KW-0349">Heme</keyword>
<feature type="region of interest" description="Disordered" evidence="4">
    <location>
        <begin position="1"/>
        <end position="37"/>
    </location>
</feature>
<evidence type="ECO:0000256" key="2">
    <source>
        <dbReference type="ARBA" id="ARBA00022723"/>
    </source>
</evidence>
<keyword evidence="7" id="KW-1185">Reference proteome</keyword>
<dbReference type="InterPro" id="IPR009056">
    <property type="entry name" value="Cyt_c-like_dom"/>
</dbReference>
<dbReference type="KEGG" id="ares:IWH25_09960"/>
<organism evidence="6 7">
    <name type="scientific">Azospira restricta</name>
    <dbReference type="NCBI Taxonomy" id="404405"/>
    <lineage>
        <taxon>Bacteria</taxon>
        <taxon>Pseudomonadati</taxon>
        <taxon>Pseudomonadota</taxon>
        <taxon>Betaproteobacteria</taxon>
        <taxon>Rhodocyclales</taxon>
        <taxon>Rhodocyclaceae</taxon>
        <taxon>Azospira</taxon>
    </lineage>
</organism>
<feature type="domain" description="Cytochrome c" evidence="5">
    <location>
        <begin position="29"/>
        <end position="74"/>
    </location>
</feature>
<keyword evidence="3" id="KW-0408">Iron</keyword>
<evidence type="ECO:0000313" key="7">
    <source>
        <dbReference type="Proteomes" id="UP000663444"/>
    </source>
</evidence>
<sequence>MRQLPPGARGRRQRAAPGSHPPPPNLAAPSPTGDARLPARQFRVIKHGVAATGMPAWGKVGMQDSEVWDLVAFLQVLPTLDAAQYRQRIAASDGHSHAGAEQHAAHLGQIAAPSGKRGGKAHDHAGHRH</sequence>
<evidence type="ECO:0000256" key="3">
    <source>
        <dbReference type="ARBA" id="ARBA00023004"/>
    </source>
</evidence>
<dbReference type="EMBL" id="CP064781">
    <property type="protein sequence ID" value="QRJ62132.1"/>
    <property type="molecule type" value="Genomic_DNA"/>
</dbReference>
<name>A0A974PV56_9RHOO</name>
<dbReference type="Gene3D" id="1.10.760.10">
    <property type="entry name" value="Cytochrome c-like domain"/>
    <property type="match status" value="1"/>
</dbReference>
<dbReference type="Pfam" id="PF13442">
    <property type="entry name" value="Cytochrome_CBB3"/>
    <property type="match status" value="1"/>
</dbReference>
<gene>
    <name evidence="6" type="ORF">IWH25_09960</name>
</gene>
<keyword evidence="2" id="KW-0479">Metal-binding</keyword>
<dbReference type="AlphaFoldDB" id="A0A974PV56"/>
<dbReference type="GO" id="GO:0020037">
    <property type="term" value="F:heme binding"/>
    <property type="evidence" value="ECO:0007669"/>
    <property type="project" value="InterPro"/>
</dbReference>
<evidence type="ECO:0000313" key="6">
    <source>
        <dbReference type="EMBL" id="QRJ62132.1"/>
    </source>
</evidence>
<dbReference type="GO" id="GO:0046872">
    <property type="term" value="F:metal ion binding"/>
    <property type="evidence" value="ECO:0007669"/>
    <property type="project" value="UniProtKB-KW"/>
</dbReference>
<dbReference type="InterPro" id="IPR036909">
    <property type="entry name" value="Cyt_c-like_dom_sf"/>
</dbReference>
<proteinExistence type="predicted"/>